<protein>
    <submittedName>
        <fullName evidence="1">Uncharacterized protein</fullName>
    </submittedName>
</protein>
<sequence>MHRPWYANGLRGREALFPGSRGMVVRVAAWRDGGLADRGTIFPGSRFVIGRSTPNFGRDFRRTDMILAERETIVSRPAGLRGWALLSR</sequence>
<evidence type="ECO:0000313" key="2">
    <source>
        <dbReference type="Proteomes" id="UP000467841"/>
    </source>
</evidence>
<name>A0A6D2JIX3_9BRAS</name>
<keyword evidence="2" id="KW-1185">Reference proteome</keyword>
<comment type="caution">
    <text evidence="1">The sequence shown here is derived from an EMBL/GenBank/DDBJ whole genome shotgun (WGS) entry which is preliminary data.</text>
</comment>
<dbReference type="EMBL" id="CACVBM020001219">
    <property type="protein sequence ID" value="CAA7039941.1"/>
    <property type="molecule type" value="Genomic_DNA"/>
</dbReference>
<organism evidence="1 2">
    <name type="scientific">Microthlaspi erraticum</name>
    <dbReference type="NCBI Taxonomy" id="1685480"/>
    <lineage>
        <taxon>Eukaryota</taxon>
        <taxon>Viridiplantae</taxon>
        <taxon>Streptophyta</taxon>
        <taxon>Embryophyta</taxon>
        <taxon>Tracheophyta</taxon>
        <taxon>Spermatophyta</taxon>
        <taxon>Magnoliopsida</taxon>
        <taxon>eudicotyledons</taxon>
        <taxon>Gunneridae</taxon>
        <taxon>Pentapetalae</taxon>
        <taxon>rosids</taxon>
        <taxon>malvids</taxon>
        <taxon>Brassicales</taxon>
        <taxon>Brassicaceae</taxon>
        <taxon>Coluteocarpeae</taxon>
        <taxon>Microthlaspi</taxon>
    </lineage>
</organism>
<proteinExistence type="predicted"/>
<reference evidence="1" key="1">
    <citation type="submission" date="2020-01" db="EMBL/GenBank/DDBJ databases">
        <authorList>
            <person name="Mishra B."/>
        </authorList>
    </citation>
    <scope>NUCLEOTIDE SEQUENCE [LARGE SCALE GENOMIC DNA]</scope>
</reference>
<dbReference type="Proteomes" id="UP000467841">
    <property type="component" value="Unassembled WGS sequence"/>
</dbReference>
<gene>
    <name evidence="1" type="ORF">MERR_LOCUS27176</name>
</gene>
<accession>A0A6D2JIX3</accession>
<evidence type="ECO:0000313" key="1">
    <source>
        <dbReference type="EMBL" id="CAA7039941.1"/>
    </source>
</evidence>
<dbReference type="AlphaFoldDB" id="A0A6D2JIX3"/>